<proteinExistence type="predicted"/>
<protein>
    <submittedName>
        <fullName evidence="1">Uncharacterized protein</fullName>
    </submittedName>
</protein>
<accession>A0A3B0TTC9</accession>
<feature type="non-terminal residue" evidence="1">
    <location>
        <position position="52"/>
    </location>
</feature>
<reference evidence="1" key="1">
    <citation type="submission" date="2018-06" db="EMBL/GenBank/DDBJ databases">
        <authorList>
            <person name="Zhirakovskaya E."/>
        </authorList>
    </citation>
    <scope>NUCLEOTIDE SEQUENCE</scope>
</reference>
<sequence>MIRSNYDKTPYIDLGKEKIWSGWETIIRELQKQIDRLNTKHKVIVIETYTGV</sequence>
<dbReference type="AlphaFoldDB" id="A0A3B0TTC9"/>
<gene>
    <name evidence="1" type="ORF">MNBD_BACTEROID01-1893</name>
</gene>
<name>A0A3B0TTC9_9ZZZZ</name>
<evidence type="ECO:0000313" key="1">
    <source>
        <dbReference type="EMBL" id="VAW21891.1"/>
    </source>
</evidence>
<organism evidence="1">
    <name type="scientific">hydrothermal vent metagenome</name>
    <dbReference type="NCBI Taxonomy" id="652676"/>
    <lineage>
        <taxon>unclassified sequences</taxon>
        <taxon>metagenomes</taxon>
        <taxon>ecological metagenomes</taxon>
    </lineage>
</organism>
<dbReference type="EMBL" id="UOEP01000159">
    <property type="protein sequence ID" value="VAW21891.1"/>
    <property type="molecule type" value="Genomic_DNA"/>
</dbReference>